<evidence type="ECO:0000313" key="5">
    <source>
        <dbReference type="EMBL" id="PSJ59093.1"/>
    </source>
</evidence>
<dbReference type="InterPro" id="IPR006311">
    <property type="entry name" value="TAT_signal"/>
</dbReference>
<dbReference type="AlphaFoldDB" id="A0A2P7S9D2"/>
<evidence type="ECO:0000256" key="2">
    <source>
        <dbReference type="ARBA" id="ARBA00005695"/>
    </source>
</evidence>
<dbReference type="Gene3D" id="3.40.190.10">
    <property type="entry name" value="Periplasmic binding protein-like II"/>
    <property type="match status" value="1"/>
</dbReference>
<dbReference type="Gene3D" id="3.10.105.10">
    <property type="entry name" value="Dipeptide-binding Protein, Domain 3"/>
    <property type="match status" value="1"/>
</dbReference>
<keyword evidence="6" id="KW-1185">Reference proteome</keyword>
<dbReference type="GO" id="GO:0030288">
    <property type="term" value="C:outer membrane-bounded periplasmic space"/>
    <property type="evidence" value="ECO:0007669"/>
    <property type="project" value="TreeGrafter"/>
</dbReference>
<dbReference type="InterPro" id="IPR000914">
    <property type="entry name" value="SBP_5_dom"/>
</dbReference>
<dbReference type="RefSeq" id="WP_106772777.1">
    <property type="nucleotide sequence ID" value="NZ_PXYK01000012.1"/>
</dbReference>
<feature type="domain" description="Solute-binding protein family 5" evidence="4">
    <location>
        <begin position="120"/>
        <end position="527"/>
    </location>
</feature>
<evidence type="ECO:0000259" key="4">
    <source>
        <dbReference type="Pfam" id="PF00496"/>
    </source>
</evidence>
<dbReference type="GO" id="GO:0015833">
    <property type="term" value="P:peptide transport"/>
    <property type="evidence" value="ECO:0007669"/>
    <property type="project" value="TreeGrafter"/>
</dbReference>
<accession>A0A2P7S9D2</accession>
<dbReference type="CDD" id="cd08497">
    <property type="entry name" value="MbnE-like"/>
    <property type="match status" value="1"/>
</dbReference>
<dbReference type="SUPFAM" id="SSF53850">
    <property type="entry name" value="Periplasmic binding protein-like II"/>
    <property type="match status" value="1"/>
</dbReference>
<protein>
    <recommendedName>
        <fullName evidence="4">Solute-binding protein family 5 domain-containing protein</fullName>
    </recommendedName>
</protein>
<dbReference type="PANTHER" id="PTHR30290:SF64">
    <property type="entry name" value="ABC TRANSPORTER PERIPLASMIC BINDING PROTEIN"/>
    <property type="match status" value="1"/>
</dbReference>
<comment type="caution">
    <text evidence="5">The sequence shown here is derived from an EMBL/GenBank/DDBJ whole genome shotgun (WGS) entry which is preliminary data.</text>
</comment>
<comment type="subcellular location">
    <subcellularLocation>
        <location evidence="1">Periplasm</location>
    </subcellularLocation>
</comment>
<comment type="similarity">
    <text evidence="2">Belongs to the bacterial solute-binding protein 5 family.</text>
</comment>
<gene>
    <name evidence="5" type="ORF">C7I84_13800</name>
</gene>
<dbReference type="InterPro" id="IPR030678">
    <property type="entry name" value="Peptide/Ni-bd"/>
</dbReference>
<dbReference type="Pfam" id="PF00496">
    <property type="entry name" value="SBP_bac_5"/>
    <property type="match status" value="1"/>
</dbReference>
<keyword evidence="3" id="KW-0732">Signal</keyword>
<evidence type="ECO:0000256" key="1">
    <source>
        <dbReference type="ARBA" id="ARBA00004418"/>
    </source>
</evidence>
<sequence length="625" mass="70166">MHANRRGFLAGTGAALAVPLLPRKLFAVSLAGTPLHGLSAFGDLKYGPDFTHFDYVNPDAPKGGLFSFSPPNWLFNQNPQTFNTLNSFVPRGDAPPRMELCFDSLMTNKSTTALDEPDAVYGLLAESVTISEDRKSFEFALRPEARFHDGSPLTAEDAAFTYKLFKEDGHPSLLLVLTEMTEAVALDRHRLRLSFSGKHSERTILDAVIFPILSKAYYTANSFEGGDLKPPLGSGPYKVGRVSAGQTIEYERVADYWGRDLPVNRGAYNFDRIRIDFYRNRQAGFEAFKKGDVLYRQEFTARVWATDYDFPAIAQKRVIRREFPGEKRPSMQAVAINLRRERFQDVRVRRAINMCFDFDWTKRTLFYDSYDRSQSSFERSDYKAEGMPSPEELALLEPLRGQLPPEVFGEAVMQPVSNASGRDRKLLGAASKLLAEAGWKREGNVLVNARGERLTLEFLDDDDSLLRIIAPWVENLKAIGIDASMRVVDSAQMQARQADFDFDLVMMALSWDGTPTEDGLATAFHSRSAKLASSRNLPGTADPAVDALIAAVGRATDRQSHIVAMRALDRVLRARQDWIPCWYLANHRAAFWDVFGFKEPKPDYGFPAEALWWHDKDKAAAIGKG</sequence>
<dbReference type="EMBL" id="PXYK01000012">
    <property type="protein sequence ID" value="PSJ59093.1"/>
    <property type="molecule type" value="Genomic_DNA"/>
</dbReference>
<dbReference type="GO" id="GO:1904680">
    <property type="term" value="F:peptide transmembrane transporter activity"/>
    <property type="evidence" value="ECO:0007669"/>
    <property type="project" value="TreeGrafter"/>
</dbReference>
<dbReference type="OrthoDB" id="9803988at2"/>
<dbReference type="PROSITE" id="PS51318">
    <property type="entry name" value="TAT"/>
    <property type="match status" value="1"/>
</dbReference>
<dbReference type="PIRSF" id="PIRSF002741">
    <property type="entry name" value="MppA"/>
    <property type="match status" value="1"/>
</dbReference>
<evidence type="ECO:0000313" key="6">
    <source>
        <dbReference type="Proteomes" id="UP000241229"/>
    </source>
</evidence>
<organism evidence="5 6">
    <name type="scientific">Kumtagia ephedrae</name>
    <dbReference type="NCBI Taxonomy" id="2116701"/>
    <lineage>
        <taxon>Bacteria</taxon>
        <taxon>Pseudomonadati</taxon>
        <taxon>Pseudomonadota</taxon>
        <taxon>Alphaproteobacteria</taxon>
        <taxon>Hyphomicrobiales</taxon>
        <taxon>Phyllobacteriaceae</taxon>
        <taxon>Kumtagia</taxon>
    </lineage>
</organism>
<proteinExistence type="inferred from homology"/>
<dbReference type="GO" id="GO:0042884">
    <property type="term" value="P:microcin transport"/>
    <property type="evidence" value="ECO:0007669"/>
    <property type="project" value="TreeGrafter"/>
</dbReference>
<dbReference type="PANTHER" id="PTHR30290">
    <property type="entry name" value="PERIPLASMIC BINDING COMPONENT OF ABC TRANSPORTER"/>
    <property type="match status" value="1"/>
</dbReference>
<dbReference type="InterPro" id="IPR039424">
    <property type="entry name" value="SBP_5"/>
</dbReference>
<reference evidence="5 6" key="1">
    <citation type="submission" date="2018-03" db="EMBL/GenBank/DDBJ databases">
        <title>The draft genome of Mesorhizobium sp. 6GN-30.</title>
        <authorList>
            <person name="Liu L."/>
            <person name="Li L."/>
            <person name="Wang T."/>
            <person name="Zhang X."/>
            <person name="Liang L."/>
        </authorList>
    </citation>
    <scope>NUCLEOTIDE SEQUENCE [LARGE SCALE GENOMIC DNA]</scope>
    <source>
        <strain evidence="5 6">6GN30</strain>
    </source>
</reference>
<dbReference type="GO" id="GO:0043190">
    <property type="term" value="C:ATP-binding cassette (ABC) transporter complex"/>
    <property type="evidence" value="ECO:0007669"/>
    <property type="project" value="InterPro"/>
</dbReference>
<evidence type="ECO:0000256" key="3">
    <source>
        <dbReference type="ARBA" id="ARBA00022729"/>
    </source>
</evidence>
<dbReference type="Proteomes" id="UP000241229">
    <property type="component" value="Unassembled WGS sequence"/>
</dbReference>
<name>A0A2P7S9D2_9HYPH</name>